<accession>A0A1B1B2L5</accession>
<organism evidence="3 4">
    <name type="scientific">Streptomyces griseochromogenes</name>
    <dbReference type="NCBI Taxonomy" id="68214"/>
    <lineage>
        <taxon>Bacteria</taxon>
        <taxon>Bacillati</taxon>
        <taxon>Actinomycetota</taxon>
        <taxon>Actinomycetes</taxon>
        <taxon>Kitasatosporales</taxon>
        <taxon>Streptomycetaceae</taxon>
        <taxon>Streptomyces</taxon>
    </lineage>
</organism>
<reference evidence="3 4" key="1">
    <citation type="submission" date="2016-06" db="EMBL/GenBank/DDBJ databases">
        <title>Complete genome sequence of Streptomyces griseochromogenes ATCC 14511, the Blasticidin S producer.</title>
        <authorList>
            <person name="Wu L."/>
        </authorList>
    </citation>
    <scope>NUCLEOTIDE SEQUENCE [LARGE SCALE GENOMIC DNA]</scope>
    <source>
        <strain evidence="3 4">ATCC 14511</strain>
    </source>
</reference>
<dbReference type="GO" id="GO:0016491">
    <property type="term" value="F:oxidoreductase activity"/>
    <property type="evidence" value="ECO:0007669"/>
    <property type="project" value="UniProtKB-KW"/>
</dbReference>
<evidence type="ECO:0000313" key="3">
    <source>
        <dbReference type="EMBL" id="ANP53054.1"/>
    </source>
</evidence>
<dbReference type="SUPFAM" id="SSF51905">
    <property type="entry name" value="FAD/NAD(P)-binding domain"/>
    <property type="match status" value="1"/>
</dbReference>
<dbReference type="GO" id="GO:0005737">
    <property type="term" value="C:cytoplasm"/>
    <property type="evidence" value="ECO:0007669"/>
    <property type="project" value="TreeGrafter"/>
</dbReference>
<keyword evidence="1" id="KW-0560">Oxidoreductase</keyword>
<dbReference type="EMBL" id="CP016279">
    <property type="protein sequence ID" value="ANP53054.1"/>
    <property type="molecule type" value="Genomic_DNA"/>
</dbReference>
<gene>
    <name evidence="3" type="ORF">AVL59_29065</name>
</gene>
<dbReference type="Gene3D" id="3.30.9.10">
    <property type="entry name" value="D-Amino Acid Oxidase, subunit A, domain 2"/>
    <property type="match status" value="1"/>
</dbReference>
<evidence type="ECO:0000259" key="2">
    <source>
        <dbReference type="Pfam" id="PF01266"/>
    </source>
</evidence>
<dbReference type="PANTHER" id="PTHR13847">
    <property type="entry name" value="SARCOSINE DEHYDROGENASE-RELATED"/>
    <property type="match status" value="1"/>
</dbReference>
<dbReference type="AlphaFoldDB" id="A0A1B1B2L5"/>
<dbReference type="Proteomes" id="UP000092659">
    <property type="component" value="Chromosome"/>
</dbReference>
<dbReference type="InterPro" id="IPR036188">
    <property type="entry name" value="FAD/NAD-bd_sf"/>
</dbReference>
<dbReference type="KEGG" id="sgs:AVL59_29065"/>
<dbReference type="PANTHER" id="PTHR13847:SF289">
    <property type="entry name" value="GLYCINE OXIDASE"/>
    <property type="match status" value="1"/>
</dbReference>
<dbReference type="STRING" id="68214.AVL59_29065"/>
<sequence>MRFLVTCQAVRPPEQSMPGDRVLFQPELDTADDTTVAASLCEVRPHVIISATTPSSAVLRAWRDAMGAEPIAVVRIGPSRQPEKRGLPSMEAEPQHARLPFDVPLFSVSGPSSGAGAPADPEEAVLFRALAIAERFVQEHRAKRDRATAVAPRSDGERESVLVVGAGVVNLVTAHTLLTNGYRVTLMDAGPDPRENRPWNHYGCSRGGGNARMFTLTEMDDYHPRHTDDADSNLVFDRSPEQLGWDIRRDPAAVAGDQAWVQDFKSPPRWLTHAYNHDIFGLNRRSGDLWKEWMKEQPHIFDGLHVRHDILRLYQDEADLAASRHRQDAIGATLALFGPDAVRERFPALARARHDAFAGAIMVRGFTLDVHRFMTELVDLLEAGGAELRFGQRAERILRDSADVTGVLTESGVFHRDHYVFSPGVDGGTLLGDTGLAGQVHGVLGCWTTIPNTTQPLQNSLKVARRGHIAADANVTVGEDESGRPALMIGSGYGWTGADPRNIDERKLESIHAAVADTVELLFPDIYQSIGGREGLRRTEKYCVRPWTASNLGIFQTARAVSGAFVVTGGHNTGGFAQSPVIAEAVLHALRGRHHPMHTLYHPSRMRRALGAVPDSLPA</sequence>
<protein>
    <submittedName>
        <fullName evidence="3">FAD-dependent oxidoreductase</fullName>
    </submittedName>
</protein>
<name>A0A1B1B2L5_9ACTN</name>
<dbReference type="OrthoDB" id="9805337at2"/>
<dbReference type="Pfam" id="PF01266">
    <property type="entry name" value="DAO"/>
    <property type="match status" value="1"/>
</dbReference>
<proteinExistence type="predicted"/>
<feature type="domain" description="FAD dependent oxidoreductase" evidence="2">
    <location>
        <begin position="161"/>
        <end position="586"/>
    </location>
</feature>
<dbReference type="InterPro" id="IPR006076">
    <property type="entry name" value="FAD-dep_OxRdtase"/>
</dbReference>
<evidence type="ECO:0000256" key="1">
    <source>
        <dbReference type="ARBA" id="ARBA00023002"/>
    </source>
</evidence>
<evidence type="ECO:0000313" key="4">
    <source>
        <dbReference type="Proteomes" id="UP000092659"/>
    </source>
</evidence>
<dbReference type="Gene3D" id="3.50.50.60">
    <property type="entry name" value="FAD/NAD(P)-binding domain"/>
    <property type="match status" value="2"/>
</dbReference>